<evidence type="ECO:0000313" key="6">
    <source>
        <dbReference type="Proteomes" id="UP000186268"/>
    </source>
</evidence>
<dbReference type="Gene3D" id="3.30.1330.10">
    <property type="entry name" value="PurM-like, N-terminal domain"/>
    <property type="match status" value="1"/>
</dbReference>
<feature type="binding site" evidence="2">
    <location>
        <position position="134"/>
    </location>
    <ligand>
        <name>Mg(2+)</name>
        <dbReference type="ChEBI" id="CHEBI:18420"/>
        <label>1</label>
    </ligand>
</feature>
<dbReference type="STRING" id="1873482.Xedl_01133"/>
<name>A0A1Q5TVU5_9GAMM</name>
<keyword evidence="2" id="KW-0547">Nucleotide-binding</keyword>
<feature type="binding site" evidence="2">
    <location>
        <position position="57"/>
    </location>
    <ligand>
        <name>Mg(2+)</name>
        <dbReference type="ChEBI" id="CHEBI:18420"/>
        <label>4</label>
    </ligand>
</feature>
<feature type="domain" description="PurM-like N-terminal" evidence="3">
    <location>
        <begin position="40"/>
        <end position="150"/>
    </location>
</feature>
<dbReference type="CDD" id="cd02194">
    <property type="entry name" value="ThiL"/>
    <property type="match status" value="1"/>
</dbReference>
<feature type="binding site" evidence="2">
    <location>
        <position position="87"/>
    </location>
    <ligand>
        <name>Mg(2+)</name>
        <dbReference type="ChEBI" id="CHEBI:18420"/>
        <label>2</label>
    </ligand>
</feature>
<keyword evidence="2 5" id="KW-0418">Kinase</keyword>
<dbReference type="Proteomes" id="UP000186268">
    <property type="component" value="Unassembled WGS sequence"/>
</dbReference>
<comment type="function">
    <text evidence="2">Catalyzes the ATP-dependent phosphorylation of thiamine-monophosphate (TMP) to form thiamine-pyrophosphate (TPP), the active form of vitamin B1.</text>
</comment>
<dbReference type="GO" id="GO:0009228">
    <property type="term" value="P:thiamine biosynthetic process"/>
    <property type="evidence" value="ECO:0007669"/>
    <property type="project" value="UniProtKB-KW"/>
</dbReference>
<dbReference type="InterPro" id="IPR010918">
    <property type="entry name" value="PurM-like_C_dom"/>
</dbReference>
<feature type="binding site" evidence="2">
    <location>
        <begin position="133"/>
        <end position="134"/>
    </location>
    <ligand>
        <name>ATP</name>
        <dbReference type="ChEBI" id="CHEBI:30616"/>
    </ligand>
</feature>
<dbReference type="EMBL" id="MKGQ01000005">
    <property type="protein sequence ID" value="OKP04364.1"/>
    <property type="molecule type" value="Genomic_DNA"/>
</dbReference>
<evidence type="ECO:0000256" key="2">
    <source>
        <dbReference type="HAMAP-Rule" id="MF_02128"/>
    </source>
</evidence>
<keyword evidence="2" id="KW-0460">Magnesium</keyword>
<dbReference type="UniPathway" id="UPA00060">
    <property type="reaction ID" value="UER00142"/>
</dbReference>
<dbReference type="GO" id="GO:0009229">
    <property type="term" value="P:thiamine diphosphate biosynthetic process"/>
    <property type="evidence" value="ECO:0007669"/>
    <property type="project" value="UniProtKB-UniRule"/>
</dbReference>
<dbReference type="InterPro" id="IPR006283">
    <property type="entry name" value="ThiL-like"/>
</dbReference>
<feature type="binding site" evidence="2">
    <location>
        <position position="66"/>
    </location>
    <ligand>
        <name>substrate</name>
    </ligand>
</feature>
<organism evidence="5 6">
    <name type="scientific">Xenorhabdus eapokensis</name>
    <dbReference type="NCBI Taxonomy" id="1873482"/>
    <lineage>
        <taxon>Bacteria</taxon>
        <taxon>Pseudomonadati</taxon>
        <taxon>Pseudomonadota</taxon>
        <taxon>Gammaproteobacteria</taxon>
        <taxon>Enterobacterales</taxon>
        <taxon>Morganellaceae</taxon>
        <taxon>Xenorhabdus</taxon>
    </lineage>
</organism>
<comment type="pathway">
    <text evidence="2">Cofactor biosynthesis; thiamine diphosphate biosynthesis; thiamine diphosphate from thiamine phosphate: step 1/1.</text>
</comment>
<evidence type="ECO:0000259" key="4">
    <source>
        <dbReference type="Pfam" id="PF02769"/>
    </source>
</evidence>
<keyword evidence="2" id="KW-0479">Metal-binding</keyword>
<feature type="binding site" evidence="2">
    <location>
        <position position="58"/>
    </location>
    <ligand>
        <name>Mg(2+)</name>
        <dbReference type="ChEBI" id="CHEBI:18420"/>
        <label>1</label>
    </ligand>
</feature>
<dbReference type="PANTHER" id="PTHR30270:SF0">
    <property type="entry name" value="THIAMINE-MONOPHOSPHATE KINASE"/>
    <property type="match status" value="1"/>
</dbReference>
<feature type="domain" description="PurM-like C-terminal" evidence="4">
    <location>
        <begin position="163"/>
        <end position="312"/>
    </location>
</feature>
<dbReference type="NCBIfam" id="TIGR01379">
    <property type="entry name" value="thiL"/>
    <property type="match status" value="1"/>
</dbReference>
<dbReference type="Pfam" id="PF02769">
    <property type="entry name" value="AIRS_C"/>
    <property type="match status" value="1"/>
</dbReference>
<dbReference type="InterPro" id="IPR016188">
    <property type="entry name" value="PurM-like_N"/>
</dbReference>
<feature type="binding site" evidence="2">
    <location>
        <position position="224"/>
    </location>
    <ligand>
        <name>Mg(2+)</name>
        <dbReference type="ChEBI" id="CHEBI:18420"/>
        <label>3</label>
    </ligand>
</feature>
<feature type="binding site" evidence="2">
    <location>
        <position position="227"/>
    </location>
    <ligand>
        <name>Mg(2+)</name>
        <dbReference type="ChEBI" id="CHEBI:18420"/>
        <label>5</label>
    </ligand>
</feature>
<dbReference type="Gene3D" id="3.90.650.10">
    <property type="entry name" value="PurM-like C-terminal domain"/>
    <property type="match status" value="1"/>
</dbReference>
<sequence>MCSSLVTFWNSIMACGEFDLIARYFNRPLIRRRDVNLGIGDDCALMTVADKQELAVTTDTLVAGVHFLPEISPEDLAYKALAVNISDLAAVGADPAWVSLALTLPDINEDWLKRFSDSLFEQLNYYGMQLIGGDTTKGPMSLTLTVHGLVPTGRALRRAGAKNGDWIYVTGTLGDSAAGLALLQEHLLVEDPAIHNWLVKRHLRPQPRVLQGQALRDLASSAIDLSDGLISDLNHILKASQCGARINLDALPYSEAMQQYVPAEQALKWALSGGEDYELCFTVPELNRGALNMALAHSGASFCCIGQIRPESEGIRYFNNNKEIALDLNGFDHFKTDKKPVVPCPAAHQEENDQTEGTHG</sequence>
<dbReference type="PANTHER" id="PTHR30270">
    <property type="entry name" value="THIAMINE-MONOPHOSPHATE KINASE"/>
    <property type="match status" value="1"/>
</dbReference>
<feature type="binding site" evidence="2">
    <location>
        <position position="331"/>
    </location>
    <ligand>
        <name>substrate</name>
    </ligand>
</feature>
<comment type="caution">
    <text evidence="5">The sequence shown here is derived from an EMBL/GenBank/DDBJ whole genome shotgun (WGS) entry which is preliminary data.</text>
</comment>
<keyword evidence="6" id="KW-1185">Reference proteome</keyword>
<dbReference type="PIRSF" id="PIRSF005303">
    <property type="entry name" value="Thiam_monoph_kin"/>
    <property type="match status" value="1"/>
</dbReference>
<dbReference type="GO" id="GO:0005524">
    <property type="term" value="F:ATP binding"/>
    <property type="evidence" value="ECO:0007669"/>
    <property type="project" value="UniProtKB-UniRule"/>
</dbReference>
<dbReference type="InterPro" id="IPR036921">
    <property type="entry name" value="PurM-like_N_sf"/>
</dbReference>
<dbReference type="Pfam" id="PF00586">
    <property type="entry name" value="AIRS"/>
    <property type="match status" value="1"/>
</dbReference>
<comment type="similarity">
    <text evidence="2">Belongs to the thiamine-monophosphate kinase family.</text>
</comment>
<evidence type="ECO:0000313" key="5">
    <source>
        <dbReference type="EMBL" id="OKP04364.1"/>
    </source>
</evidence>
<keyword evidence="1 2" id="KW-0784">Thiamine biosynthesis</keyword>
<feature type="binding site" evidence="2">
    <location>
        <position position="42"/>
    </location>
    <ligand>
        <name>Mg(2+)</name>
        <dbReference type="ChEBI" id="CHEBI:18420"/>
        <label>3</label>
    </ligand>
</feature>
<proteinExistence type="inferred from homology"/>
<dbReference type="EC" id="2.7.4.16" evidence="2"/>
<feature type="binding site" evidence="2">
    <location>
        <position position="42"/>
    </location>
    <ligand>
        <name>Mg(2+)</name>
        <dbReference type="ChEBI" id="CHEBI:18420"/>
        <label>4</label>
    </ligand>
</feature>
<keyword evidence="2 5" id="KW-0808">Transferase</keyword>
<keyword evidence="2" id="KW-0067">ATP-binding</keyword>
<dbReference type="AlphaFoldDB" id="A0A1Q5TVU5"/>
<feature type="binding site" evidence="2">
    <location>
        <position position="59"/>
    </location>
    <ligand>
        <name>Mg(2+)</name>
        <dbReference type="ChEBI" id="CHEBI:18420"/>
        <label>2</label>
    </ligand>
</feature>
<protein>
    <recommendedName>
        <fullName evidence="2">Thiamine-monophosphate kinase</fullName>
        <shortName evidence="2">TMP kinase</shortName>
        <shortName evidence="2">Thiamine-phosphate kinase</shortName>
        <ecNumber evidence="2">2.7.4.16</ecNumber>
    </recommendedName>
</protein>
<evidence type="ECO:0000259" key="3">
    <source>
        <dbReference type="Pfam" id="PF00586"/>
    </source>
</evidence>
<dbReference type="HAMAP" id="MF_02128">
    <property type="entry name" value="TMP_kinase"/>
    <property type="match status" value="1"/>
</dbReference>
<evidence type="ECO:0000256" key="1">
    <source>
        <dbReference type="ARBA" id="ARBA00022977"/>
    </source>
</evidence>
<feature type="binding site" evidence="2">
    <location>
        <position position="87"/>
    </location>
    <ligand>
        <name>Mg(2+)</name>
        <dbReference type="ChEBI" id="CHEBI:18420"/>
        <label>4</label>
    </ligand>
</feature>
<feature type="binding site" evidence="2">
    <location>
        <position position="158"/>
    </location>
    <ligand>
        <name>ATP</name>
        <dbReference type="ChEBI" id="CHEBI:30616"/>
    </ligand>
</feature>
<dbReference type="NCBIfam" id="NF004350">
    <property type="entry name" value="PRK05731.1-1"/>
    <property type="match status" value="1"/>
</dbReference>
<feature type="binding site" evidence="2">
    <location>
        <position position="275"/>
    </location>
    <ligand>
        <name>substrate</name>
    </ligand>
</feature>
<feature type="binding site" evidence="2">
    <location>
        <position position="59"/>
    </location>
    <ligand>
        <name>Mg(2+)</name>
        <dbReference type="ChEBI" id="CHEBI:18420"/>
        <label>1</label>
    </ligand>
</feature>
<dbReference type="SUPFAM" id="SSF56042">
    <property type="entry name" value="PurM C-terminal domain-like"/>
    <property type="match status" value="1"/>
</dbReference>
<dbReference type="GO" id="GO:0009030">
    <property type="term" value="F:thiamine-phosphate kinase activity"/>
    <property type="evidence" value="ECO:0007669"/>
    <property type="project" value="UniProtKB-UniRule"/>
</dbReference>
<gene>
    <name evidence="2" type="primary">thiL</name>
    <name evidence="5" type="ORF">Xedl_01133</name>
</gene>
<accession>A0A1Q5TVU5</accession>
<dbReference type="GO" id="GO:0000287">
    <property type="term" value="F:magnesium ion binding"/>
    <property type="evidence" value="ECO:0007669"/>
    <property type="project" value="UniProtKB-UniRule"/>
</dbReference>
<comment type="caution">
    <text evidence="2">Lacks conserved residue(s) required for the propagation of feature annotation.</text>
</comment>
<reference evidence="5 6" key="1">
    <citation type="submission" date="2016-09" db="EMBL/GenBank/DDBJ databases">
        <title>Xenorhabdus thuongxuanensis sp. nov. and Xenorhabdus eapokensis sp. nov., isolated from Steinernema species.</title>
        <authorList>
            <person name="Kaempfer P."/>
            <person name="Tobias N.J."/>
            <person name="Phan Ke L."/>
            <person name="Bode H.B."/>
            <person name="Glaeser S.P."/>
        </authorList>
    </citation>
    <scope>NUCLEOTIDE SEQUENCE [LARGE SCALE GENOMIC DNA]</scope>
    <source>
        <strain evidence="5 6">DL20</strain>
    </source>
</reference>
<feature type="binding site" evidence="2">
    <location>
        <position position="87"/>
    </location>
    <ligand>
        <name>Mg(2+)</name>
        <dbReference type="ChEBI" id="CHEBI:18420"/>
        <label>3</label>
    </ligand>
</feature>
<comment type="catalytic activity">
    <reaction evidence="2">
        <text>thiamine phosphate + ATP = thiamine diphosphate + ADP</text>
        <dbReference type="Rhea" id="RHEA:15913"/>
        <dbReference type="ChEBI" id="CHEBI:30616"/>
        <dbReference type="ChEBI" id="CHEBI:37575"/>
        <dbReference type="ChEBI" id="CHEBI:58937"/>
        <dbReference type="ChEBI" id="CHEBI:456216"/>
        <dbReference type="EC" id="2.7.4.16"/>
    </reaction>
</comment>
<dbReference type="InterPro" id="IPR036676">
    <property type="entry name" value="PurM-like_C_sf"/>
</dbReference>
<dbReference type="SUPFAM" id="SSF55326">
    <property type="entry name" value="PurM N-terminal domain-like"/>
    <property type="match status" value="1"/>
</dbReference>
<comment type="miscellaneous">
    <text evidence="2">Reaction mechanism of ThiL seems to utilize a direct, inline transfer of the gamma-phosphate of ATP to TMP rather than a phosphorylated enzyme intermediate.</text>
</comment>
<feature type="binding site" evidence="2">
    <location>
        <position position="226"/>
    </location>
    <ligand>
        <name>ATP</name>
        <dbReference type="ChEBI" id="CHEBI:30616"/>
    </ligand>
</feature>